<gene>
    <name evidence="1" type="ORF">ACFPIJ_62770</name>
</gene>
<dbReference type="EMBL" id="JBHSIU010000131">
    <property type="protein sequence ID" value="MFC5008424.1"/>
    <property type="molecule type" value="Genomic_DNA"/>
</dbReference>
<keyword evidence="2" id="KW-1185">Reference proteome</keyword>
<proteinExistence type="predicted"/>
<accession>A0ABV9WMD2</accession>
<dbReference type="Proteomes" id="UP001595912">
    <property type="component" value="Unassembled WGS sequence"/>
</dbReference>
<name>A0ABV9WMD2_9ACTN</name>
<reference evidence="2" key="1">
    <citation type="journal article" date="2019" name="Int. J. Syst. Evol. Microbiol.">
        <title>The Global Catalogue of Microorganisms (GCM) 10K type strain sequencing project: providing services to taxonomists for standard genome sequencing and annotation.</title>
        <authorList>
            <consortium name="The Broad Institute Genomics Platform"/>
            <consortium name="The Broad Institute Genome Sequencing Center for Infectious Disease"/>
            <person name="Wu L."/>
            <person name="Ma J."/>
        </authorList>
    </citation>
    <scope>NUCLEOTIDE SEQUENCE [LARGE SCALE GENOMIC DNA]</scope>
    <source>
        <strain evidence="2">CGMCC 4.7152</strain>
    </source>
</reference>
<comment type="caution">
    <text evidence="1">The sequence shown here is derived from an EMBL/GenBank/DDBJ whole genome shotgun (WGS) entry which is preliminary data.</text>
</comment>
<organism evidence="1 2">
    <name type="scientific">Dactylosporangium cerinum</name>
    <dbReference type="NCBI Taxonomy" id="1434730"/>
    <lineage>
        <taxon>Bacteria</taxon>
        <taxon>Bacillati</taxon>
        <taxon>Actinomycetota</taxon>
        <taxon>Actinomycetes</taxon>
        <taxon>Micromonosporales</taxon>
        <taxon>Micromonosporaceae</taxon>
        <taxon>Dactylosporangium</taxon>
    </lineage>
</organism>
<evidence type="ECO:0000313" key="2">
    <source>
        <dbReference type="Proteomes" id="UP001595912"/>
    </source>
</evidence>
<protein>
    <submittedName>
        <fullName evidence="1">Uncharacterized protein</fullName>
    </submittedName>
</protein>
<dbReference type="RefSeq" id="WP_380129125.1">
    <property type="nucleotide sequence ID" value="NZ_JBHSIU010000131.1"/>
</dbReference>
<evidence type="ECO:0000313" key="1">
    <source>
        <dbReference type="EMBL" id="MFC5008424.1"/>
    </source>
</evidence>
<sequence>MSWSLLVVPLDRLSRDGMSDWIASAEFTRGIPEQVPQALPLPSVAEVLDAFRAAGCHGTNWFEVVGEDAGSRLPECPSPGTCASTGGLDLGEVSVYSTGETSSLLAVPEDAAVETVAFRKPNPSAVLRAVCALASFAGPQLVFDESAGQAFAAWPGEEAGELEDDWPW</sequence>